<organism evidence="2 3">
    <name type="scientific">Cuscuta europaea</name>
    <name type="common">European dodder</name>
    <dbReference type="NCBI Taxonomy" id="41803"/>
    <lineage>
        <taxon>Eukaryota</taxon>
        <taxon>Viridiplantae</taxon>
        <taxon>Streptophyta</taxon>
        <taxon>Embryophyta</taxon>
        <taxon>Tracheophyta</taxon>
        <taxon>Spermatophyta</taxon>
        <taxon>Magnoliopsida</taxon>
        <taxon>eudicotyledons</taxon>
        <taxon>Gunneridae</taxon>
        <taxon>Pentapetalae</taxon>
        <taxon>asterids</taxon>
        <taxon>lamiids</taxon>
        <taxon>Solanales</taxon>
        <taxon>Convolvulaceae</taxon>
        <taxon>Cuscuteae</taxon>
        <taxon>Cuscuta</taxon>
        <taxon>Cuscuta subgen. Cuscuta</taxon>
    </lineage>
</organism>
<gene>
    <name evidence="2" type="ORF">CEURO_LOCUS22492</name>
</gene>
<evidence type="ECO:0000256" key="1">
    <source>
        <dbReference type="SAM" id="MobiDB-lite"/>
    </source>
</evidence>
<evidence type="ECO:0000313" key="2">
    <source>
        <dbReference type="EMBL" id="CAH9119772.1"/>
    </source>
</evidence>
<feature type="compositionally biased region" description="Basic and acidic residues" evidence="1">
    <location>
        <begin position="20"/>
        <end position="30"/>
    </location>
</feature>
<comment type="caution">
    <text evidence="2">The sequence shown here is derived from an EMBL/GenBank/DDBJ whole genome shotgun (WGS) entry which is preliminary data.</text>
</comment>
<feature type="region of interest" description="Disordered" evidence="1">
    <location>
        <begin position="1"/>
        <end position="155"/>
    </location>
</feature>
<feature type="compositionally biased region" description="Polar residues" evidence="1">
    <location>
        <begin position="134"/>
        <end position="155"/>
    </location>
</feature>
<dbReference type="EMBL" id="CAMAPE010000080">
    <property type="protein sequence ID" value="CAH9119772.1"/>
    <property type="molecule type" value="Genomic_DNA"/>
</dbReference>
<name>A0A9P1A2S3_CUSEU</name>
<proteinExistence type="predicted"/>
<dbReference type="AlphaFoldDB" id="A0A9P1A2S3"/>
<feature type="compositionally biased region" description="Basic residues" evidence="1">
    <location>
        <begin position="111"/>
        <end position="120"/>
    </location>
</feature>
<dbReference type="Proteomes" id="UP001152484">
    <property type="component" value="Unassembled WGS sequence"/>
</dbReference>
<protein>
    <submittedName>
        <fullName evidence="2">Uncharacterized protein</fullName>
    </submittedName>
</protein>
<evidence type="ECO:0000313" key="3">
    <source>
        <dbReference type="Proteomes" id="UP001152484"/>
    </source>
</evidence>
<sequence>MQRPLPTFCSKARATRLNHRNQDATSDKQTHILQQGPHFGQHSALLPKFKSEEKQRELPLSSFVPGHIGHSESESLRSNNGHPCNGGASAAKSADPRPEKQPPLHPVVPGYHRRPSRRTLVHPVVPGPHRPQITDPSPNSWSPGQTTVRQPRQPV</sequence>
<reference evidence="2" key="1">
    <citation type="submission" date="2022-07" db="EMBL/GenBank/DDBJ databases">
        <authorList>
            <person name="Macas J."/>
            <person name="Novak P."/>
            <person name="Neumann P."/>
        </authorList>
    </citation>
    <scope>NUCLEOTIDE SEQUENCE</scope>
</reference>
<accession>A0A9P1A2S3</accession>
<keyword evidence="3" id="KW-1185">Reference proteome</keyword>